<dbReference type="SUPFAM" id="SSF51735">
    <property type="entry name" value="NAD(P)-binding Rossmann-fold domains"/>
    <property type="match status" value="1"/>
</dbReference>
<gene>
    <name evidence="4" type="ORF">GTW58_11650</name>
</gene>
<feature type="domain" description="Glyceraldehyde 3-phosphate dehydrogenase NAD(P) binding" evidence="3">
    <location>
        <begin position="124"/>
        <end position="284"/>
    </location>
</feature>
<evidence type="ECO:0000256" key="2">
    <source>
        <dbReference type="RuleBase" id="RU000397"/>
    </source>
</evidence>
<dbReference type="PANTHER" id="PTHR43454">
    <property type="entry name" value="GLYCERALDEHYDE-3-PHOSPHATE DEHYDROGENASE"/>
    <property type="match status" value="1"/>
</dbReference>
<accession>A0A846U713</accession>
<evidence type="ECO:0000313" key="5">
    <source>
        <dbReference type="Proteomes" id="UP000521379"/>
    </source>
</evidence>
<dbReference type="EMBL" id="JAAVUN010000031">
    <property type="protein sequence ID" value="NKE10571.1"/>
    <property type="molecule type" value="Genomic_DNA"/>
</dbReference>
<dbReference type="PRINTS" id="PR00078">
    <property type="entry name" value="G3PDHDRGNASE"/>
</dbReference>
<keyword evidence="1 4" id="KW-0560">Oxidoreductase</keyword>
<protein>
    <submittedName>
        <fullName evidence="4">Glyceraldehyde-3-phosphate dehydrogenase</fullName>
        <ecNumber evidence="4">1.2.1.12</ecNumber>
    </submittedName>
</protein>
<dbReference type="SMART" id="SM00846">
    <property type="entry name" value="Gp_dh_N"/>
    <property type="match status" value="1"/>
</dbReference>
<dbReference type="RefSeq" id="WP_047691046.1">
    <property type="nucleotide sequence ID" value="NZ_JAAVUN010000031.1"/>
</dbReference>
<dbReference type="Gene3D" id="3.30.360.10">
    <property type="entry name" value="Dihydrodipicolinate Reductase, domain 2"/>
    <property type="match status" value="1"/>
</dbReference>
<dbReference type="GO" id="GO:0051287">
    <property type="term" value="F:NAD binding"/>
    <property type="evidence" value="ECO:0007669"/>
    <property type="project" value="InterPro"/>
</dbReference>
<dbReference type="PANTHER" id="PTHR43454:SF1">
    <property type="entry name" value="GLYCERALDEHYDE 3-PHOSPHATE DEHYDROGENASE NAD(P) BINDING DOMAIN-CONTAINING PROTEIN"/>
    <property type="match status" value="1"/>
</dbReference>
<name>A0A846U713_9MICC</name>
<dbReference type="SUPFAM" id="SSF55347">
    <property type="entry name" value="Glyceraldehyde-3-phosphate dehydrogenase-like, C-terminal domain"/>
    <property type="match status" value="1"/>
</dbReference>
<dbReference type="Proteomes" id="UP000521379">
    <property type="component" value="Unassembled WGS sequence"/>
</dbReference>
<dbReference type="CDD" id="cd05214">
    <property type="entry name" value="GAPDH_I_N"/>
    <property type="match status" value="1"/>
</dbReference>
<evidence type="ECO:0000313" key="4">
    <source>
        <dbReference type="EMBL" id="NKE10571.1"/>
    </source>
</evidence>
<dbReference type="InterPro" id="IPR020828">
    <property type="entry name" value="GlycerAld_3-P_DH_NAD(P)-bd"/>
</dbReference>
<dbReference type="InterPro" id="IPR020830">
    <property type="entry name" value="GlycerAld_3-P_DH_AS"/>
</dbReference>
<dbReference type="GO" id="GO:0004365">
    <property type="term" value="F:glyceraldehyde-3-phosphate dehydrogenase (NAD+) (phosphorylating) activity"/>
    <property type="evidence" value="ECO:0007669"/>
    <property type="project" value="UniProtKB-EC"/>
</dbReference>
<dbReference type="InterPro" id="IPR020829">
    <property type="entry name" value="GlycerAld_3-P_DH_cat"/>
</dbReference>
<dbReference type="NCBIfam" id="NF006139">
    <property type="entry name" value="PRK08289.1"/>
    <property type="match status" value="1"/>
</dbReference>
<comment type="caution">
    <text evidence="4">The sequence shown here is derived from an EMBL/GenBank/DDBJ whole genome shotgun (WGS) entry which is preliminary data.</text>
</comment>
<dbReference type="InterPro" id="IPR020831">
    <property type="entry name" value="GlycerAld/Erythrose_P_DH"/>
</dbReference>
<dbReference type="Pfam" id="PF02800">
    <property type="entry name" value="Gp_dh_C"/>
    <property type="match status" value="1"/>
</dbReference>
<sequence length="485" mass="53083">MSAVETWADRETRAEAMVPVIGKLYRENKAVLNIHGRSLVHKSVTDILKAHRFARRVVGEELTTERSWEMLQILQGLKLGTCQIDLGKLAAGLAESQREDVEQYLREQLAPVVDQQGQNTSETRDVVLYGFGRIGRLLARILVERFDGTGLKLRAVVVRKKPGNDLVKRASLLRRDSIHGKFNGSIVVDEERNVISANGVDIQVIYADSPESVDYREYGIDDAILIDNTGVWPDSEGLARHLESPGVSKVLLTAPGKGEMKNIVCGVNDSDIAPEDRIISAASCTTNAITPVVKVINDRYGIQQGHVETVHAFTNDQNLTDNYHKGERRGRAAGINMVITETGAAKAVAKALPEMEGKLTGNAIRVPVPDVSMAVLTLQLDQAPADAEELNQFLRGISLDSPLSRQIDFTDSPETVSSDLVGSRYACVVDGLATVVNNKTVVVYAWYDNEFGYSSQVVRVCAKMADIAQPKFPSNWTHAADVPAN</sequence>
<evidence type="ECO:0000256" key="1">
    <source>
        <dbReference type="ARBA" id="ARBA00023002"/>
    </source>
</evidence>
<dbReference type="AlphaFoldDB" id="A0A846U713"/>
<dbReference type="InterPro" id="IPR036291">
    <property type="entry name" value="NAD(P)-bd_dom_sf"/>
</dbReference>
<dbReference type="EC" id="1.2.1.12" evidence="4"/>
<dbReference type="Pfam" id="PF00044">
    <property type="entry name" value="Gp_dh_N"/>
    <property type="match status" value="1"/>
</dbReference>
<evidence type="ECO:0000259" key="3">
    <source>
        <dbReference type="SMART" id="SM00846"/>
    </source>
</evidence>
<keyword evidence="5" id="KW-1185">Reference proteome</keyword>
<organism evidence="4 5">
    <name type="scientific">Kocuria subflava</name>
    <dbReference type="NCBI Taxonomy" id="1736139"/>
    <lineage>
        <taxon>Bacteria</taxon>
        <taxon>Bacillati</taxon>
        <taxon>Actinomycetota</taxon>
        <taxon>Actinomycetes</taxon>
        <taxon>Micrococcales</taxon>
        <taxon>Micrococcaceae</taxon>
        <taxon>Kocuria</taxon>
    </lineage>
</organism>
<proteinExistence type="inferred from homology"/>
<comment type="similarity">
    <text evidence="2">Belongs to the glyceraldehyde-3-phosphate dehydrogenase family.</text>
</comment>
<dbReference type="Gene3D" id="3.40.50.720">
    <property type="entry name" value="NAD(P)-binding Rossmann-like Domain"/>
    <property type="match status" value="1"/>
</dbReference>
<dbReference type="CDD" id="cd18126">
    <property type="entry name" value="GAPDH_I_C"/>
    <property type="match status" value="1"/>
</dbReference>
<reference evidence="4 5" key="1">
    <citation type="submission" date="2020-02" db="EMBL/GenBank/DDBJ databases">
        <authorList>
            <person name="Sun Q."/>
        </authorList>
    </citation>
    <scope>NUCLEOTIDE SEQUENCE [LARGE SCALE GENOMIC DNA]</scope>
    <source>
        <strain evidence="4 5">YIM 13062</strain>
    </source>
</reference>
<dbReference type="PROSITE" id="PS00071">
    <property type="entry name" value="GAPDH"/>
    <property type="match status" value="1"/>
</dbReference>